<sequence>MMEARPLDRTRHPQPGGGPGSPLTYQSEAVTTPRIKEKGCKVSNTVPSRHPANRTNELRRAVMTLRDGVMAVPCNAALFSKGIKAVSQPRILSPSVSKQSEEFVLTHATVSDYSARDYYRAQRGTRWEVVWSAYLIHLVLARCVLGLPRCRRNPDVYLSSGPAYPAGSEGQVTS</sequence>
<dbReference type="Proteomes" id="UP001152798">
    <property type="component" value="Chromosome 7"/>
</dbReference>
<dbReference type="EMBL" id="OV725083">
    <property type="protein sequence ID" value="CAH1407168.1"/>
    <property type="molecule type" value="Genomic_DNA"/>
</dbReference>
<accession>A0A9P0MU18</accession>
<proteinExistence type="predicted"/>
<dbReference type="AlphaFoldDB" id="A0A9P0MU18"/>
<feature type="compositionally biased region" description="Basic and acidic residues" evidence="1">
    <location>
        <begin position="1"/>
        <end position="11"/>
    </location>
</feature>
<organism evidence="2 3">
    <name type="scientific">Nezara viridula</name>
    <name type="common">Southern green stink bug</name>
    <name type="synonym">Cimex viridulus</name>
    <dbReference type="NCBI Taxonomy" id="85310"/>
    <lineage>
        <taxon>Eukaryota</taxon>
        <taxon>Metazoa</taxon>
        <taxon>Ecdysozoa</taxon>
        <taxon>Arthropoda</taxon>
        <taxon>Hexapoda</taxon>
        <taxon>Insecta</taxon>
        <taxon>Pterygota</taxon>
        <taxon>Neoptera</taxon>
        <taxon>Paraneoptera</taxon>
        <taxon>Hemiptera</taxon>
        <taxon>Heteroptera</taxon>
        <taxon>Panheteroptera</taxon>
        <taxon>Pentatomomorpha</taxon>
        <taxon>Pentatomoidea</taxon>
        <taxon>Pentatomidae</taxon>
        <taxon>Pentatominae</taxon>
        <taxon>Nezara</taxon>
    </lineage>
</organism>
<reference evidence="2" key="1">
    <citation type="submission" date="2022-01" db="EMBL/GenBank/DDBJ databases">
        <authorList>
            <person name="King R."/>
        </authorList>
    </citation>
    <scope>NUCLEOTIDE SEQUENCE</scope>
</reference>
<evidence type="ECO:0000313" key="3">
    <source>
        <dbReference type="Proteomes" id="UP001152798"/>
    </source>
</evidence>
<keyword evidence="3" id="KW-1185">Reference proteome</keyword>
<evidence type="ECO:0000313" key="2">
    <source>
        <dbReference type="EMBL" id="CAH1407168.1"/>
    </source>
</evidence>
<name>A0A9P0MU18_NEZVI</name>
<protein>
    <submittedName>
        <fullName evidence="2">Uncharacterized protein</fullName>
    </submittedName>
</protein>
<gene>
    <name evidence="2" type="ORF">NEZAVI_LOCUS14952</name>
</gene>
<evidence type="ECO:0000256" key="1">
    <source>
        <dbReference type="SAM" id="MobiDB-lite"/>
    </source>
</evidence>
<feature type="region of interest" description="Disordered" evidence="1">
    <location>
        <begin position="1"/>
        <end position="26"/>
    </location>
</feature>